<proteinExistence type="predicted"/>
<protein>
    <submittedName>
        <fullName evidence="2">Uncharacterized protein</fullName>
    </submittedName>
</protein>
<dbReference type="Proteomes" id="UP000269019">
    <property type="component" value="Chromosome"/>
</dbReference>
<reference evidence="2 3" key="1">
    <citation type="submission" date="2018-11" db="EMBL/GenBank/DDBJ databases">
        <authorList>
            <person name="Kleinhagauer T."/>
            <person name="Glaeser S.P."/>
            <person name="Spergser J."/>
            <person name="Ruckert C."/>
            <person name="Kaempfer P."/>
            <person name="Busse H.-J."/>
        </authorList>
    </citation>
    <scope>NUCLEOTIDE SEQUENCE [LARGE SCALE GENOMIC DNA]</scope>
    <source>
        <strain evidence="2 3">200CH</strain>
    </source>
</reference>
<dbReference type="AlphaFoldDB" id="A0A3G6J6N8"/>
<evidence type="ECO:0000256" key="1">
    <source>
        <dbReference type="SAM" id="MobiDB-lite"/>
    </source>
</evidence>
<feature type="region of interest" description="Disordered" evidence="1">
    <location>
        <begin position="1"/>
        <end position="27"/>
    </location>
</feature>
<organism evidence="2 3">
    <name type="scientific">Corynebacterium choanae</name>
    <dbReference type="NCBI Taxonomy" id="1862358"/>
    <lineage>
        <taxon>Bacteria</taxon>
        <taxon>Bacillati</taxon>
        <taxon>Actinomycetota</taxon>
        <taxon>Actinomycetes</taxon>
        <taxon>Mycobacteriales</taxon>
        <taxon>Corynebacteriaceae</taxon>
        <taxon>Corynebacterium</taxon>
    </lineage>
</organism>
<dbReference type="KEGG" id="ccho:CCHOA_05090"/>
<keyword evidence="3" id="KW-1185">Reference proteome</keyword>
<sequence length="50" mass="5446">MIQLRGHYMHAAVPGSSRKLPSMTNTGSIAVRKASANAQLWVPSRKPSQQ</sequence>
<evidence type="ECO:0000313" key="2">
    <source>
        <dbReference type="EMBL" id="AZA13423.1"/>
    </source>
</evidence>
<dbReference type="EMBL" id="CP033896">
    <property type="protein sequence ID" value="AZA13423.1"/>
    <property type="molecule type" value="Genomic_DNA"/>
</dbReference>
<name>A0A3G6J6N8_9CORY</name>
<gene>
    <name evidence="2" type="ORF">CCHOA_05090</name>
</gene>
<evidence type="ECO:0000313" key="3">
    <source>
        <dbReference type="Proteomes" id="UP000269019"/>
    </source>
</evidence>
<accession>A0A3G6J6N8</accession>